<evidence type="ECO:0000313" key="3">
    <source>
        <dbReference type="Proteomes" id="UP000232688"/>
    </source>
</evidence>
<dbReference type="Proteomes" id="UP000232688">
    <property type="component" value="Unassembled WGS sequence"/>
</dbReference>
<comment type="caution">
    <text evidence="2">The sequence shown here is derived from an EMBL/GenBank/DDBJ whole genome shotgun (WGS) entry which is preliminary data.</text>
</comment>
<dbReference type="VEuPathDB" id="FungiDB:RhiirA1_475559"/>
<feature type="region of interest" description="Disordered" evidence="1">
    <location>
        <begin position="36"/>
        <end position="56"/>
    </location>
</feature>
<evidence type="ECO:0000256" key="1">
    <source>
        <dbReference type="SAM" id="MobiDB-lite"/>
    </source>
</evidence>
<feature type="compositionally biased region" description="Basic and acidic residues" evidence="1">
    <location>
        <begin position="36"/>
        <end position="45"/>
    </location>
</feature>
<organism evidence="2 3">
    <name type="scientific">Rhizophagus irregularis</name>
    <dbReference type="NCBI Taxonomy" id="588596"/>
    <lineage>
        <taxon>Eukaryota</taxon>
        <taxon>Fungi</taxon>
        <taxon>Fungi incertae sedis</taxon>
        <taxon>Mucoromycota</taxon>
        <taxon>Glomeromycotina</taxon>
        <taxon>Glomeromycetes</taxon>
        <taxon>Glomerales</taxon>
        <taxon>Glomeraceae</taxon>
        <taxon>Rhizophagus</taxon>
    </lineage>
</organism>
<reference evidence="2 3" key="2">
    <citation type="submission" date="2017-10" db="EMBL/GenBank/DDBJ databases">
        <title>Genome analyses suggest a sexual origin of heterokaryosis in a supposedly ancient asexual fungus.</title>
        <authorList>
            <person name="Corradi N."/>
            <person name="Sedzielewska K."/>
            <person name="Noel J."/>
            <person name="Charron P."/>
            <person name="Farinelli L."/>
            <person name="Marton T."/>
            <person name="Kruger M."/>
            <person name="Pelin A."/>
            <person name="Brachmann A."/>
            <person name="Corradi N."/>
        </authorList>
    </citation>
    <scope>NUCLEOTIDE SEQUENCE [LARGE SCALE GENOMIC DNA]</scope>
    <source>
        <strain evidence="2 3">A1</strain>
    </source>
</reference>
<gene>
    <name evidence="2" type="ORF">RhiirA1_475559</name>
</gene>
<dbReference type="EMBL" id="LLXH01002586">
    <property type="protein sequence ID" value="PKC55467.1"/>
    <property type="molecule type" value="Genomic_DNA"/>
</dbReference>
<evidence type="ECO:0000313" key="2">
    <source>
        <dbReference type="EMBL" id="PKC55467.1"/>
    </source>
</evidence>
<accession>A0A2N0QWN2</accession>
<reference evidence="2 3" key="1">
    <citation type="submission" date="2017-10" db="EMBL/GenBank/DDBJ databases">
        <title>Extensive intraspecific genome diversity in a model arbuscular mycorrhizal fungus.</title>
        <authorList>
            <person name="Chen E.C.H."/>
            <person name="Morin E."/>
            <person name="Baudet D."/>
            <person name="Noel J."/>
            <person name="Ndikumana S."/>
            <person name="Charron P."/>
            <person name="St-Onge C."/>
            <person name="Giorgi J."/>
            <person name="Grigoriev I.V."/>
            <person name="Roux C."/>
            <person name="Martin F.M."/>
            <person name="Corradi N."/>
        </authorList>
    </citation>
    <scope>NUCLEOTIDE SEQUENCE [LARGE SCALE GENOMIC DNA]</scope>
    <source>
        <strain evidence="2 3">A1</strain>
    </source>
</reference>
<proteinExistence type="predicted"/>
<sequence>MTASGGAVIRELTTNSHQKFDKANIERLYGPDAIMDDRPLKRRANDNGNLDTHHGHHKDKKIYRYTLLKPMKSWLCSSYAAAI</sequence>
<name>A0A2N0QWN2_9GLOM</name>
<dbReference type="AlphaFoldDB" id="A0A2N0QWN2"/>
<protein>
    <submittedName>
        <fullName evidence="2">Uncharacterized protein</fullName>
    </submittedName>
</protein>
<dbReference type="VEuPathDB" id="FungiDB:RhiirFUN_025036"/>